<dbReference type="Gene3D" id="1.10.443.10">
    <property type="entry name" value="Intergrase catalytic core"/>
    <property type="match status" value="1"/>
</dbReference>
<dbReference type="Gene3D" id="1.10.150.130">
    <property type="match status" value="1"/>
</dbReference>
<evidence type="ECO:0000256" key="4">
    <source>
        <dbReference type="ARBA" id="ARBA00023125"/>
    </source>
</evidence>
<dbReference type="InterPro" id="IPR010998">
    <property type="entry name" value="Integrase_recombinase_N"/>
</dbReference>
<dbReference type="Proteomes" id="UP000264445">
    <property type="component" value="Unassembled WGS sequence"/>
</dbReference>
<proteinExistence type="inferred from homology"/>
<name>A0A101E6K6_9THEO</name>
<feature type="domain" description="Tyr recombinase" evidence="7">
    <location>
        <begin position="106"/>
        <end position="290"/>
    </location>
</feature>
<dbReference type="InterPro" id="IPR050090">
    <property type="entry name" value="Tyrosine_recombinase_XerCD"/>
</dbReference>
<dbReference type="InterPro" id="IPR013762">
    <property type="entry name" value="Integrase-like_cat_sf"/>
</dbReference>
<dbReference type="SUPFAM" id="SSF56349">
    <property type="entry name" value="DNA breaking-rejoining enzymes"/>
    <property type="match status" value="1"/>
</dbReference>
<keyword evidence="3" id="KW-0229">DNA integration</keyword>
<keyword evidence="4 6" id="KW-0238">DNA-binding</keyword>
<dbReference type="InterPro" id="IPR044068">
    <property type="entry name" value="CB"/>
</dbReference>
<evidence type="ECO:0000256" key="1">
    <source>
        <dbReference type="ARBA" id="ARBA00003283"/>
    </source>
</evidence>
<dbReference type="InterPro" id="IPR004107">
    <property type="entry name" value="Integrase_SAM-like_N"/>
</dbReference>
<evidence type="ECO:0000259" key="8">
    <source>
        <dbReference type="PROSITE" id="PS51900"/>
    </source>
</evidence>
<organism evidence="9 10">
    <name type="scientific">Caldanaerobacter subterraneus</name>
    <dbReference type="NCBI Taxonomy" id="911092"/>
    <lineage>
        <taxon>Bacteria</taxon>
        <taxon>Bacillati</taxon>
        <taxon>Bacillota</taxon>
        <taxon>Clostridia</taxon>
        <taxon>Thermoanaerobacterales</taxon>
        <taxon>Thermoanaerobacteraceae</taxon>
        <taxon>Caldanaerobacter</taxon>
    </lineage>
</organism>
<sequence length="290" mass="32956">MAESVVGEFLEFLKKNKRLSKNTLESYSRDVEQFLTYMNEHGINFCSAKKSTIVNYLYFLKQQGKSQATISRALSSIKAFYHYLFAKKKIEEDPSYGINAPKVEKKEPVTLTVEQVDMLLSFDFGKDEKGLRDNALIELMYASGLKVSEVISLKIEDVNLASGYIVVRSGKERVIPIGSYAVAALQEYIEKGRKPRKGEKALFLNLRGKRLTRQGCWKIIKEYADKISPGLPLTPSILRKSFAQHMLQNGADLKTVQEMLGYEANFGNNLLSLVSRSKMKEVYNKFHPRA</sequence>
<protein>
    <submittedName>
        <fullName evidence="9">Site-specific tyrosine recombinase XerD</fullName>
    </submittedName>
</protein>
<dbReference type="AlphaFoldDB" id="A0A101E6K6"/>
<dbReference type="GO" id="GO:0003677">
    <property type="term" value="F:DNA binding"/>
    <property type="evidence" value="ECO:0007669"/>
    <property type="project" value="UniProtKB-UniRule"/>
</dbReference>
<dbReference type="Pfam" id="PF02899">
    <property type="entry name" value="Phage_int_SAM_1"/>
    <property type="match status" value="1"/>
</dbReference>
<evidence type="ECO:0000313" key="9">
    <source>
        <dbReference type="EMBL" id="HBT48720.1"/>
    </source>
</evidence>
<dbReference type="Pfam" id="PF00589">
    <property type="entry name" value="Phage_integrase"/>
    <property type="match status" value="1"/>
</dbReference>
<accession>A0A101E6K6</accession>
<evidence type="ECO:0000256" key="3">
    <source>
        <dbReference type="ARBA" id="ARBA00022908"/>
    </source>
</evidence>
<gene>
    <name evidence="9" type="ORF">DEA61_02440</name>
</gene>
<keyword evidence="5" id="KW-0233">DNA recombination</keyword>
<evidence type="ECO:0000313" key="10">
    <source>
        <dbReference type="Proteomes" id="UP000264445"/>
    </source>
</evidence>
<dbReference type="GO" id="GO:0015074">
    <property type="term" value="P:DNA integration"/>
    <property type="evidence" value="ECO:0007669"/>
    <property type="project" value="UniProtKB-KW"/>
</dbReference>
<dbReference type="RefSeq" id="WP_278428730.1">
    <property type="nucleotide sequence ID" value="NZ_DOLB01000049.1"/>
</dbReference>
<comment type="caution">
    <text evidence="9">The sequence shown here is derived from an EMBL/GenBank/DDBJ whole genome shotgun (WGS) entry which is preliminary data.</text>
</comment>
<evidence type="ECO:0000256" key="5">
    <source>
        <dbReference type="ARBA" id="ARBA00023172"/>
    </source>
</evidence>
<dbReference type="PROSITE" id="PS51900">
    <property type="entry name" value="CB"/>
    <property type="match status" value="1"/>
</dbReference>
<evidence type="ECO:0000256" key="6">
    <source>
        <dbReference type="PROSITE-ProRule" id="PRU01248"/>
    </source>
</evidence>
<dbReference type="EMBL" id="DOLB01000049">
    <property type="protein sequence ID" value="HBT48720.1"/>
    <property type="molecule type" value="Genomic_DNA"/>
</dbReference>
<evidence type="ECO:0000256" key="2">
    <source>
        <dbReference type="ARBA" id="ARBA00008857"/>
    </source>
</evidence>
<evidence type="ECO:0000259" key="7">
    <source>
        <dbReference type="PROSITE" id="PS51898"/>
    </source>
</evidence>
<dbReference type="PROSITE" id="PS51898">
    <property type="entry name" value="TYR_RECOMBINASE"/>
    <property type="match status" value="1"/>
</dbReference>
<dbReference type="PANTHER" id="PTHR30349">
    <property type="entry name" value="PHAGE INTEGRASE-RELATED"/>
    <property type="match status" value="1"/>
</dbReference>
<dbReference type="GO" id="GO:0006310">
    <property type="term" value="P:DNA recombination"/>
    <property type="evidence" value="ECO:0007669"/>
    <property type="project" value="UniProtKB-KW"/>
</dbReference>
<comment type="function">
    <text evidence="1">Site-specific tyrosine recombinase, which acts by catalyzing the cutting and rejoining of the recombining DNA molecules.</text>
</comment>
<dbReference type="PANTHER" id="PTHR30349:SF81">
    <property type="entry name" value="TYROSINE RECOMBINASE XERC"/>
    <property type="match status" value="1"/>
</dbReference>
<dbReference type="InterPro" id="IPR002104">
    <property type="entry name" value="Integrase_catalytic"/>
</dbReference>
<feature type="domain" description="Core-binding (CB)" evidence="8">
    <location>
        <begin position="1"/>
        <end position="85"/>
    </location>
</feature>
<comment type="similarity">
    <text evidence="2">Belongs to the 'phage' integrase family.</text>
</comment>
<dbReference type="InterPro" id="IPR011010">
    <property type="entry name" value="DNA_brk_join_enz"/>
</dbReference>
<reference evidence="9 10" key="1">
    <citation type="journal article" date="2018" name="Nat. Biotechnol.">
        <title>A standardized bacterial taxonomy based on genome phylogeny substantially revises the tree of life.</title>
        <authorList>
            <person name="Parks D.H."/>
            <person name="Chuvochina M."/>
            <person name="Waite D.W."/>
            <person name="Rinke C."/>
            <person name="Skarshewski A."/>
            <person name="Chaumeil P.A."/>
            <person name="Hugenholtz P."/>
        </authorList>
    </citation>
    <scope>NUCLEOTIDE SEQUENCE [LARGE SCALE GENOMIC DNA]</scope>
    <source>
        <strain evidence="9">UBA12544</strain>
    </source>
</reference>